<protein>
    <submittedName>
        <fullName evidence="1">Uncharacterized protein</fullName>
    </submittedName>
</protein>
<reference evidence="1" key="2">
    <citation type="submission" date="2022-01" db="EMBL/GenBank/DDBJ databases">
        <authorList>
            <person name="Yamashiro T."/>
            <person name="Shiraishi A."/>
            <person name="Satake H."/>
            <person name="Nakayama K."/>
        </authorList>
    </citation>
    <scope>NUCLEOTIDE SEQUENCE</scope>
</reference>
<dbReference type="Proteomes" id="UP001151760">
    <property type="component" value="Unassembled WGS sequence"/>
</dbReference>
<comment type="caution">
    <text evidence="1">The sequence shown here is derived from an EMBL/GenBank/DDBJ whole genome shotgun (WGS) entry which is preliminary data.</text>
</comment>
<reference evidence="1" key="1">
    <citation type="journal article" date="2022" name="Int. J. Mol. Sci.">
        <title>Draft Genome of Tanacetum Coccineum: Genomic Comparison of Closely Related Tanacetum-Family Plants.</title>
        <authorList>
            <person name="Yamashiro T."/>
            <person name="Shiraishi A."/>
            <person name="Nakayama K."/>
            <person name="Satake H."/>
        </authorList>
    </citation>
    <scope>NUCLEOTIDE SEQUENCE</scope>
</reference>
<name>A0ABQ4XR67_9ASTR</name>
<evidence type="ECO:0000313" key="2">
    <source>
        <dbReference type="Proteomes" id="UP001151760"/>
    </source>
</evidence>
<organism evidence="1 2">
    <name type="scientific">Tanacetum coccineum</name>
    <dbReference type="NCBI Taxonomy" id="301880"/>
    <lineage>
        <taxon>Eukaryota</taxon>
        <taxon>Viridiplantae</taxon>
        <taxon>Streptophyta</taxon>
        <taxon>Embryophyta</taxon>
        <taxon>Tracheophyta</taxon>
        <taxon>Spermatophyta</taxon>
        <taxon>Magnoliopsida</taxon>
        <taxon>eudicotyledons</taxon>
        <taxon>Gunneridae</taxon>
        <taxon>Pentapetalae</taxon>
        <taxon>asterids</taxon>
        <taxon>campanulids</taxon>
        <taxon>Asterales</taxon>
        <taxon>Asteraceae</taxon>
        <taxon>Asteroideae</taxon>
        <taxon>Anthemideae</taxon>
        <taxon>Anthemidinae</taxon>
        <taxon>Tanacetum</taxon>
    </lineage>
</organism>
<keyword evidence="2" id="KW-1185">Reference proteome</keyword>
<sequence length="115" mass="13239">MKDVGTDDDEVPDDKVSQELLEQMSREIDEAQLQKVNYLKSDIIWESRKERLTLPTPKKKASVVHSCQRDPKAPPMTLLNQDLFYLKHGNSGSNKYILSLHKYPAVPFPDNDIKE</sequence>
<accession>A0ABQ4XR67</accession>
<gene>
    <name evidence="1" type="ORF">Tco_0682039</name>
</gene>
<evidence type="ECO:0000313" key="1">
    <source>
        <dbReference type="EMBL" id="GJS67475.1"/>
    </source>
</evidence>
<proteinExistence type="predicted"/>
<dbReference type="EMBL" id="BQNB010009720">
    <property type="protein sequence ID" value="GJS67475.1"/>
    <property type="molecule type" value="Genomic_DNA"/>
</dbReference>